<dbReference type="EMBL" id="ASPP01020048">
    <property type="protein sequence ID" value="ETO14413.1"/>
    <property type="molecule type" value="Genomic_DNA"/>
</dbReference>
<protein>
    <recommendedName>
        <fullName evidence="7">ATP-dependent RNA helicase</fullName>
        <ecNumber evidence="7">3.6.4.13</ecNumber>
    </recommendedName>
</protein>
<dbReference type="InterPro" id="IPR025313">
    <property type="entry name" value="SPB4-like_CTE"/>
</dbReference>
<dbReference type="PANTHER" id="PTHR24031">
    <property type="entry name" value="RNA HELICASE"/>
    <property type="match status" value="1"/>
</dbReference>
<evidence type="ECO:0000259" key="10">
    <source>
        <dbReference type="PROSITE" id="PS51194"/>
    </source>
</evidence>
<evidence type="ECO:0000259" key="11">
    <source>
        <dbReference type="PROSITE" id="PS51195"/>
    </source>
</evidence>
<evidence type="ECO:0000256" key="3">
    <source>
        <dbReference type="ARBA" id="ARBA00022806"/>
    </source>
</evidence>
<feature type="domain" description="DEAD-box RNA helicase Q" evidence="11">
    <location>
        <begin position="174"/>
        <end position="202"/>
    </location>
</feature>
<dbReference type="SMART" id="SM00487">
    <property type="entry name" value="DEXDc"/>
    <property type="match status" value="1"/>
</dbReference>
<dbReference type="PROSITE" id="PS51192">
    <property type="entry name" value="HELICASE_ATP_BIND_1"/>
    <property type="match status" value="1"/>
</dbReference>
<dbReference type="SMART" id="SM01178">
    <property type="entry name" value="DUF4217"/>
    <property type="match status" value="1"/>
</dbReference>
<comment type="domain">
    <text evidence="7">The Q motif is unique to and characteristic of the DEAD box family of RNA helicases and controls ATP binding and hydrolysis.</text>
</comment>
<sequence>FECLKVRNVLGTKRKKRDYPFCSVIKFIFLKTIKSAMSERKKNWRGNKEKKWLEEDIEEEEEEGFAEDLAEGDKYLAIRPEGPITGAVWENGKWIHVGQKRKRFKSKHEDENNDEYLDPHTNVVTNPRKKQKFLMKVEQAEIEKLSREVKRKKPPRDVNPLLQLKGEGEYKLAEKFEELNISEYTKYMLKENKWTYMTDIQKLCIPHGLVGRDILGAAKTGSGKTLSFVIPLIENLYRKAWHVELGLGALVLAPTRELALQIFETIRMVGKRMRHLSIGLIIGGQHSKMEEEKNLIGRMTILVATPGRLLSHLEQSFELNANHLQILILDEADVMFDVGLFNQVQTILEYLPKKRQTMLFSATLTMDILHLANLSLRRPILIPLDAPNSQALPTQLMQTYIQIPLEQKLNLLWSFMQTHINDKILVFFATLRQVKFARRVFNKLRPFSSLLALHSEMKQFKRMAMYQKFKIAKHRTVLFATEIAARGLDFPNVDWVINFDVPSHIHSYIHRVGRAARLTQKGNCITFLIPQEMPFIQELQKFNISVRKLGIHTQQLKSITPQIRTLLATDDKMLQLAKKSFFSFLKSYYRLASSNPLYIRPDLLDKDLLAQMFGLMHTPNFSHIVSKYTKSSEFDQPKKINSLKDNSIPQDLKMLLLDTKKKQRQSQKLKSLTLASSSINPNNPQLLTPLDQRLSDAAKNTALNMPSHSLPLQRDTRIAKSQLAMLVPDVEDHPKSNVNPPPSSSSKPDISEWLEQDLNDFLDDIDDNADDDYTNTNTKNNEDILEQSALQAILNR</sequence>
<accession>X6MK96</accession>
<keyword evidence="3 7" id="KW-0347">Helicase</keyword>
<evidence type="ECO:0000313" key="13">
    <source>
        <dbReference type="Proteomes" id="UP000023152"/>
    </source>
</evidence>
<dbReference type="InterPro" id="IPR001650">
    <property type="entry name" value="Helicase_C-like"/>
</dbReference>
<dbReference type="GO" id="GO:0005524">
    <property type="term" value="F:ATP binding"/>
    <property type="evidence" value="ECO:0007669"/>
    <property type="project" value="UniProtKB-UniRule"/>
</dbReference>
<dbReference type="GO" id="GO:0016787">
    <property type="term" value="F:hydrolase activity"/>
    <property type="evidence" value="ECO:0007669"/>
    <property type="project" value="UniProtKB-KW"/>
</dbReference>
<dbReference type="SMART" id="SM00490">
    <property type="entry name" value="HELICc"/>
    <property type="match status" value="1"/>
</dbReference>
<evidence type="ECO:0000256" key="1">
    <source>
        <dbReference type="ARBA" id="ARBA00022741"/>
    </source>
</evidence>
<dbReference type="OrthoDB" id="10259640at2759"/>
<name>X6MK96_RETFI</name>
<dbReference type="CDD" id="cd18787">
    <property type="entry name" value="SF2_C_DEAD"/>
    <property type="match status" value="1"/>
</dbReference>
<proteinExistence type="inferred from homology"/>
<evidence type="ECO:0000256" key="6">
    <source>
        <dbReference type="PROSITE-ProRule" id="PRU00552"/>
    </source>
</evidence>
<dbReference type="Proteomes" id="UP000023152">
    <property type="component" value="Unassembled WGS sequence"/>
</dbReference>
<evidence type="ECO:0000256" key="5">
    <source>
        <dbReference type="ARBA" id="ARBA00022884"/>
    </source>
</evidence>
<dbReference type="GO" id="GO:0003724">
    <property type="term" value="F:RNA helicase activity"/>
    <property type="evidence" value="ECO:0007669"/>
    <property type="project" value="UniProtKB-EC"/>
</dbReference>
<dbReference type="PROSITE" id="PS51194">
    <property type="entry name" value="HELICASE_CTER"/>
    <property type="match status" value="1"/>
</dbReference>
<keyword evidence="5 7" id="KW-0694">RNA-binding</keyword>
<feature type="domain" description="Helicase ATP-binding" evidence="9">
    <location>
        <begin position="205"/>
        <end position="382"/>
    </location>
</feature>
<feature type="region of interest" description="Disordered" evidence="8">
    <location>
        <begin position="729"/>
        <end position="750"/>
    </location>
</feature>
<dbReference type="InterPro" id="IPR014014">
    <property type="entry name" value="RNA_helicase_DEAD_Q_motif"/>
</dbReference>
<dbReference type="AlphaFoldDB" id="X6MK96"/>
<comment type="caution">
    <text evidence="12">The sequence shown here is derived from an EMBL/GenBank/DDBJ whole genome shotgun (WGS) entry which is preliminary data.</text>
</comment>
<evidence type="ECO:0000256" key="7">
    <source>
        <dbReference type="RuleBase" id="RU365068"/>
    </source>
</evidence>
<dbReference type="PROSITE" id="PS51195">
    <property type="entry name" value="Q_MOTIF"/>
    <property type="match status" value="1"/>
</dbReference>
<comment type="similarity">
    <text evidence="7">Belongs to the DEAD box helicase family.</text>
</comment>
<comment type="catalytic activity">
    <reaction evidence="7">
        <text>ATP + H2O = ADP + phosphate + H(+)</text>
        <dbReference type="Rhea" id="RHEA:13065"/>
        <dbReference type="ChEBI" id="CHEBI:15377"/>
        <dbReference type="ChEBI" id="CHEBI:15378"/>
        <dbReference type="ChEBI" id="CHEBI:30616"/>
        <dbReference type="ChEBI" id="CHEBI:43474"/>
        <dbReference type="ChEBI" id="CHEBI:456216"/>
        <dbReference type="EC" id="3.6.4.13"/>
    </reaction>
</comment>
<feature type="domain" description="Helicase C-terminal" evidence="10">
    <location>
        <begin position="404"/>
        <end position="567"/>
    </location>
</feature>
<dbReference type="InterPro" id="IPR011545">
    <property type="entry name" value="DEAD/DEAH_box_helicase_dom"/>
</dbReference>
<dbReference type="Pfam" id="PF00271">
    <property type="entry name" value="Helicase_C"/>
    <property type="match status" value="1"/>
</dbReference>
<organism evidence="12 13">
    <name type="scientific">Reticulomyxa filosa</name>
    <dbReference type="NCBI Taxonomy" id="46433"/>
    <lineage>
        <taxon>Eukaryota</taxon>
        <taxon>Sar</taxon>
        <taxon>Rhizaria</taxon>
        <taxon>Retaria</taxon>
        <taxon>Foraminifera</taxon>
        <taxon>Monothalamids</taxon>
        <taxon>Reticulomyxidae</taxon>
        <taxon>Reticulomyxa</taxon>
    </lineage>
</organism>
<keyword evidence="13" id="KW-1185">Reference proteome</keyword>
<evidence type="ECO:0000256" key="4">
    <source>
        <dbReference type="ARBA" id="ARBA00022840"/>
    </source>
</evidence>
<reference evidence="12 13" key="1">
    <citation type="journal article" date="2013" name="Curr. Biol.">
        <title>The Genome of the Foraminiferan Reticulomyxa filosa.</title>
        <authorList>
            <person name="Glockner G."/>
            <person name="Hulsmann N."/>
            <person name="Schleicher M."/>
            <person name="Noegel A.A."/>
            <person name="Eichinger L."/>
            <person name="Gallinger C."/>
            <person name="Pawlowski J."/>
            <person name="Sierra R."/>
            <person name="Euteneuer U."/>
            <person name="Pillet L."/>
            <person name="Moustafa A."/>
            <person name="Platzer M."/>
            <person name="Groth M."/>
            <person name="Szafranski K."/>
            <person name="Schliwa M."/>
        </authorList>
    </citation>
    <scope>NUCLEOTIDE SEQUENCE [LARGE SCALE GENOMIC DNA]</scope>
</reference>
<keyword evidence="1 7" id="KW-0547">Nucleotide-binding</keyword>
<evidence type="ECO:0000259" key="9">
    <source>
        <dbReference type="PROSITE" id="PS51192"/>
    </source>
</evidence>
<evidence type="ECO:0000313" key="12">
    <source>
        <dbReference type="EMBL" id="ETO14413.1"/>
    </source>
</evidence>
<keyword evidence="4 7" id="KW-0067">ATP-binding</keyword>
<dbReference type="EC" id="3.6.4.13" evidence="7"/>
<evidence type="ECO:0000256" key="8">
    <source>
        <dbReference type="SAM" id="MobiDB-lite"/>
    </source>
</evidence>
<gene>
    <name evidence="12" type="ORF">RFI_22954</name>
</gene>
<feature type="non-terminal residue" evidence="12">
    <location>
        <position position="1"/>
    </location>
</feature>
<dbReference type="InterPro" id="IPR027417">
    <property type="entry name" value="P-loop_NTPase"/>
</dbReference>
<dbReference type="Gene3D" id="3.40.50.300">
    <property type="entry name" value="P-loop containing nucleotide triphosphate hydrolases"/>
    <property type="match status" value="2"/>
</dbReference>
<feature type="short sequence motif" description="Q motif" evidence="6">
    <location>
        <begin position="174"/>
        <end position="202"/>
    </location>
</feature>
<dbReference type="GO" id="GO:0003723">
    <property type="term" value="F:RNA binding"/>
    <property type="evidence" value="ECO:0007669"/>
    <property type="project" value="UniProtKB-UniRule"/>
</dbReference>
<comment type="function">
    <text evidence="7">RNA helicase.</text>
</comment>
<dbReference type="InterPro" id="IPR014001">
    <property type="entry name" value="Helicase_ATP-bd"/>
</dbReference>
<evidence type="ECO:0000256" key="2">
    <source>
        <dbReference type="ARBA" id="ARBA00022801"/>
    </source>
</evidence>
<dbReference type="SUPFAM" id="SSF52540">
    <property type="entry name" value="P-loop containing nucleoside triphosphate hydrolases"/>
    <property type="match status" value="1"/>
</dbReference>
<dbReference type="Pfam" id="PF00270">
    <property type="entry name" value="DEAD"/>
    <property type="match status" value="1"/>
</dbReference>
<keyword evidence="2 7" id="KW-0378">Hydrolase</keyword>